<dbReference type="InterPro" id="IPR007710">
    <property type="entry name" value="Nucleoside_deoxyribTrfase"/>
</dbReference>
<dbReference type="AlphaFoldDB" id="C7RV99"/>
<dbReference type="SUPFAM" id="SSF52309">
    <property type="entry name" value="N-(deoxy)ribosyltransferase-like"/>
    <property type="match status" value="1"/>
</dbReference>
<reference evidence="1" key="1">
    <citation type="submission" date="2009-08" db="EMBL/GenBank/DDBJ databases">
        <authorList>
            <consortium name="US DOE Joint Genome Institute"/>
            <person name="Lucas S."/>
            <person name="Copeland A."/>
            <person name="Lapidus A."/>
            <person name="Glavina del Rio T."/>
            <person name="Dalin E."/>
            <person name="Tice H."/>
            <person name="Bruce D."/>
            <person name="Barry K."/>
            <person name="Pitluck S."/>
            <person name="Lowry S."/>
            <person name="Larimer F."/>
            <person name="Land M."/>
            <person name="Hauser L."/>
            <person name="Kyrpides N."/>
            <person name="Ivanova N."/>
            <person name="McMahon K.D."/>
            <person name="Hugenholtz P."/>
        </authorList>
    </citation>
    <scope>NUCLEOTIDE SEQUENCE</scope>
    <source>
        <strain evidence="1">UW-1</strain>
    </source>
</reference>
<proteinExistence type="predicted"/>
<dbReference type="KEGG" id="app:CAP2UW1_1880"/>
<accession>C7RV99</accession>
<reference evidence="1" key="2">
    <citation type="submission" date="2009-09" db="EMBL/GenBank/DDBJ databases">
        <title>Complete sequence of chromosome of Candidatus Accumulibacter phosphatis clade IIA str. UW-1.</title>
        <authorList>
            <consortium name="US DOE Joint Genome Institute"/>
            <person name="Martin H.G."/>
            <person name="Ivanova N."/>
            <person name="Kunin V."/>
            <person name="Warnecke F."/>
            <person name="Barry K."/>
            <person name="He S."/>
            <person name="Salamov A."/>
            <person name="Szeto E."/>
            <person name="Dalin E."/>
            <person name="Pangilinan J.L."/>
            <person name="Lapidus A."/>
            <person name="Lowry S."/>
            <person name="Kyrpides N.C."/>
            <person name="McMahon K.D."/>
            <person name="Hugenholtz P."/>
        </authorList>
    </citation>
    <scope>NUCLEOTIDE SEQUENCE [LARGE SCALE GENOMIC DNA]</scope>
    <source>
        <strain evidence="1">UW-1</strain>
    </source>
</reference>
<gene>
    <name evidence="1" type="ordered locus">CAP2UW1_1880</name>
</gene>
<organism evidence="1">
    <name type="scientific">Accumulibacter regalis</name>
    <dbReference type="NCBI Taxonomy" id="522306"/>
    <lineage>
        <taxon>Bacteria</taxon>
        <taxon>Pseudomonadati</taxon>
        <taxon>Pseudomonadota</taxon>
        <taxon>Betaproteobacteria</taxon>
        <taxon>Candidatus Accumulibacter</taxon>
    </lineage>
</organism>
<dbReference type="Gene3D" id="3.40.50.450">
    <property type="match status" value="1"/>
</dbReference>
<sequence>MHQRLAAPFFSQSERLFNDHCVRALETAWGVFYPHRDGPRMADLIAQGINLDDAAHQVWLCDLEQIRSCDLVVAVLDGRVPDEGVCVELGLASGLDKIVIGLLTDSRRCFPWGANPMVTGCLSAICTDPSLLLRMVKECFDGQAAQI</sequence>
<evidence type="ECO:0000313" key="1">
    <source>
        <dbReference type="EMBL" id="ACV35177.1"/>
    </source>
</evidence>
<dbReference type="eggNOG" id="COG3613">
    <property type="taxonomic scope" value="Bacteria"/>
</dbReference>
<dbReference type="Pfam" id="PF05014">
    <property type="entry name" value="Nuc_deoxyrib_tr"/>
    <property type="match status" value="1"/>
</dbReference>
<dbReference type="HOGENOM" id="CLU_117644_2_1_4"/>
<dbReference type="STRING" id="522306.CAP2UW1_1880"/>
<evidence type="ECO:0008006" key="2">
    <source>
        <dbReference type="Google" id="ProtNLM"/>
    </source>
</evidence>
<protein>
    <recommendedName>
        <fullName evidence="2">Nucleoside 2-deoxyribosyltransferase</fullName>
    </recommendedName>
</protein>
<name>C7RV99_ACCRE</name>
<dbReference type="EMBL" id="CP001715">
    <property type="protein sequence ID" value="ACV35177.1"/>
    <property type="molecule type" value="Genomic_DNA"/>
</dbReference>